<dbReference type="HAMAP" id="MF_00925">
    <property type="entry name" value="OM_assembly_BamE"/>
    <property type="match status" value="1"/>
</dbReference>
<dbReference type="GO" id="GO:0043165">
    <property type="term" value="P:Gram-negative-bacterium-type cell outer membrane assembly"/>
    <property type="evidence" value="ECO:0007669"/>
    <property type="project" value="UniProtKB-UniRule"/>
</dbReference>
<dbReference type="GO" id="GO:0030674">
    <property type="term" value="F:protein-macromolecule adaptor activity"/>
    <property type="evidence" value="ECO:0007669"/>
    <property type="project" value="TreeGrafter"/>
</dbReference>
<proteinExistence type="inferred from homology"/>
<name>A0A4R2TCW6_9PAST</name>
<keyword evidence="4" id="KW-0449">Lipoprotein</keyword>
<dbReference type="GO" id="GO:0051205">
    <property type="term" value="P:protein insertion into membrane"/>
    <property type="evidence" value="ECO:0007669"/>
    <property type="project" value="UniProtKB-UniRule"/>
</dbReference>
<gene>
    <name evidence="4" type="primary">bamE</name>
    <name evidence="6" type="ORF">EDC44_1127</name>
</gene>
<evidence type="ECO:0000313" key="7">
    <source>
        <dbReference type="Proteomes" id="UP000295763"/>
    </source>
</evidence>
<comment type="subcellular location">
    <subcellularLocation>
        <location evidence="4">Cell outer membrane</location>
        <topology evidence="4">Lipid-anchor</topology>
    </subcellularLocation>
</comment>
<protein>
    <recommendedName>
        <fullName evidence="4">Outer membrane protein assembly factor BamE</fullName>
    </recommendedName>
</protein>
<comment type="caution">
    <text evidence="6">The sequence shown here is derived from an EMBL/GenBank/DDBJ whole genome shotgun (WGS) entry which is preliminary data.</text>
</comment>
<sequence length="138" mass="15812">MQIKSIIASVALALSVTSCSMVQKWVYRIDVPQGNYLEAAQVEQVKAGMTYAQVQYLLGTPLLTDPYNGQTLYYVFLQQKSYEDPVQHTFTVHLNSQGVVTDTHLDKPLPEDNDILINNDIITETAIDKERSWWKFWK</sequence>
<comment type="subunit">
    <text evidence="4">Part of the Bam complex.</text>
</comment>
<dbReference type="GO" id="GO:1990063">
    <property type="term" value="C:Bam protein complex"/>
    <property type="evidence" value="ECO:0007669"/>
    <property type="project" value="TreeGrafter"/>
</dbReference>
<dbReference type="NCBIfam" id="NF008585">
    <property type="entry name" value="PRK11548.1"/>
    <property type="match status" value="1"/>
</dbReference>
<dbReference type="Gene3D" id="3.30.1450.10">
    <property type="match status" value="1"/>
</dbReference>
<accession>A0A4R2TCW6</accession>
<evidence type="ECO:0000256" key="4">
    <source>
        <dbReference type="HAMAP-Rule" id="MF_00925"/>
    </source>
</evidence>
<reference evidence="6 7" key="1">
    <citation type="submission" date="2019-03" db="EMBL/GenBank/DDBJ databases">
        <title>Genomic Encyclopedia of Type Strains, Phase IV (KMG-IV): sequencing the most valuable type-strain genomes for metagenomic binning, comparative biology and taxonomic classification.</title>
        <authorList>
            <person name="Goeker M."/>
        </authorList>
    </citation>
    <scope>NUCLEOTIDE SEQUENCE [LARGE SCALE GENOMIC DNA]</scope>
    <source>
        <strain evidence="6 7">DSM 28404</strain>
    </source>
</reference>
<dbReference type="InterPro" id="IPR007450">
    <property type="entry name" value="BamE_dom"/>
</dbReference>
<dbReference type="RefSeq" id="WP_131976753.1">
    <property type="nucleotide sequence ID" value="NZ_SLYB01000012.1"/>
</dbReference>
<organism evidence="6 7">
    <name type="scientific">Cricetibacter osteomyelitidis</name>
    <dbReference type="NCBI Taxonomy" id="1521931"/>
    <lineage>
        <taxon>Bacteria</taxon>
        <taxon>Pseudomonadati</taxon>
        <taxon>Pseudomonadota</taxon>
        <taxon>Gammaproteobacteria</taxon>
        <taxon>Pasteurellales</taxon>
        <taxon>Pasteurellaceae</taxon>
        <taxon>Cricetibacter</taxon>
    </lineage>
</organism>
<dbReference type="Proteomes" id="UP000295763">
    <property type="component" value="Unassembled WGS sequence"/>
</dbReference>
<evidence type="ECO:0000259" key="5">
    <source>
        <dbReference type="Pfam" id="PF04355"/>
    </source>
</evidence>
<dbReference type="OrthoDB" id="9808250at2"/>
<dbReference type="Pfam" id="PF04355">
    <property type="entry name" value="BamE"/>
    <property type="match status" value="1"/>
</dbReference>
<dbReference type="InterPro" id="IPR026592">
    <property type="entry name" value="BamE"/>
</dbReference>
<dbReference type="InterPro" id="IPR037873">
    <property type="entry name" value="BamE-like"/>
</dbReference>
<dbReference type="PROSITE" id="PS51257">
    <property type="entry name" value="PROKAR_LIPOPROTEIN"/>
    <property type="match status" value="1"/>
</dbReference>
<keyword evidence="7" id="KW-1185">Reference proteome</keyword>
<dbReference type="PANTHER" id="PTHR37482:SF1">
    <property type="entry name" value="OUTER MEMBRANE PROTEIN ASSEMBLY FACTOR BAME"/>
    <property type="match status" value="1"/>
</dbReference>
<evidence type="ECO:0000256" key="2">
    <source>
        <dbReference type="ARBA" id="ARBA00023136"/>
    </source>
</evidence>
<keyword evidence="1 4" id="KW-0732">Signal</keyword>
<comment type="similarity">
    <text evidence="4">Belongs to the BamE family.</text>
</comment>
<feature type="domain" description="Outer membrane protein assembly factor BamE" evidence="5">
    <location>
        <begin position="34"/>
        <end position="102"/>
    </location>
</feature>
<keyword evidence="4" id="KW-0564">Palmitate</keyword>
<evidence type="ECO:0000256" key="1">
    <source>
        <dbReference type="ARBA" id="ARBA00022729"/>
    </source>
</evidence>
<evidence type="ECO:0000256" key="3">
    <source>
        <dbReference type="ARBA" id="ARBA00023237"/>
    </source>
</evidence>
<dbReference type="AlphaFoldDB" id="A0A4R2TCW6"/>
<dbReference type="EMBL" id="SLYB01000012">
    <property type="protein sequence ID" value="TCP94948.1"/>
    <property type="molecule type" value="Genomic_DNA"/>
</dbReference>
<dbReference type="PANTHER" id="PTHR37482">
    <property type="entry name" value="OUTER MEMBRANE PROTEIN ASSEMBLY FACTOR BAME"/>
    <property type="match status" value="1"/>
</dbReference>
<keyword evidence="2 4" id="KW-0472">Membrane</keyword>
<comment type="function">
    <text evidence="4">Part of the outer membrane protein assembly complex, which is involved in assembly and insertion of beta-barrel proteins into the outer membrane.</text>
</comment>
<evidence type="ECO:0000313" key="6">
    <source>
        <dbReference type="EMBL" id="TCP94948.1"/>
    </source>
</evidence>
<keyword evidence="3 4" id="KW-0998">Cell outer membrane</keyword>